<keyword evidence="3" id="KW-1185">Reference proteome</keyword>
<dbReference type="Proteomes" id="UP000283474">
    <property type="component" value="Chromosome"/>
</dbReference>
<dbReference type="Pfam" id="PF01814">
    <property type="entry name" value="Hemerythrin"/>
    <property type="match status" value="1"/>
</dbReference>
<protein>
    <submittedName>
        <fullName evidence="2">Hemerythrin</fullName>
    </submittedName>
</protein>
<dbReference type="RefSeq" id="WP_128354036.1">
    <property type="nucleotide sequence ID" value="NZ_CP022987.1"/>
</dbReference>
<reference evidence="2 3" key="1">
    <citation type="submission" date="2017-08" db="EMBL/GenBank/DDBJ databases">
        <authorList>
            <person name="Park S.-J."/>
            <person name="Kim H."/>
        </authorList>
    </citation>
    <scope>NUCLEOTIDE SEQUENCE [LARGE SCALE GENOMIC DNA]</scope>
    <source>
        <strain evidence="3">ye3</strain>
    </source>
</reference>
<proteinExistence type="predicted"/>
<evidence type="ECO:0000313" key="3">
    <source>
        <dbReference type="Proteomes" id="UP000283474"/>
    </source>
</evidence>
<accession>A0A410G9I6</accession>
<dbReference type="InterPro" id="IPR012312">
    <property type="entry name" value="Hemerythrin-like"/>
</dbReference>
<dbReference type="Gene3D" id="1.20.120.520">
    <property type="entry name" value="nmb1532 protein domain like"/>
    <property type="match status" value="1"/>
</dbReference>
<dbReference type="KEGG" id="pus:CKA81_03320"/>
<name>A0A410G9I6_9BURK</name>
<dbReference type="PANTHER" id="PTHR35585:SF1">
    <property type="entry name" value="HHE DOMAIN PROTEIN (AFU_ORTHOLOGUE AFUA_4G00730)"/>
    <property type="match status" value="1"/>
</dbReference>
<evidence type="ECO:0000259" key="1">
    <source>
        <dbReference type="Pfam" id="PF01814"/>
    </source>
</evidence>
<dbReference type="PANTHER" id="PTHR35585">
    <property type="entry name" value="HHE DOMAIN PROTEIN (AFU_ORTHOLOGUE AFUA_4G00730)"/>
    <property type="match status" value="1"/>
</dbReference>
<dbReference type="EMBL" id="CP022987">
    <property type="protein sequence ID" value="QAA92983.1"/>
    <property type="molecule type" value="Genomic_DNA"/>
</dbReference>
<evidence type="ECO:0000313" key="2">
    <source>
        <dbReference type="EMBL" id="QAA92983.1"/>
    </source>
</evidence>
<feature type="domain" description="Hemerythrin-like" evidence="1">
    <location>
        <begin position="14"/>
        <end position="131"/>
    </location>
</feature>
<organism evidence="2 3">
    <name type="scientific">Pollutimonas thiosulfatoxidans</name>
    <dbReference type="NCBI Taxonomy" id="2028345"/>
    <lineage>
        <taxon>Bacteria</taxon>
        <taxon>Pseudomonadati</taxon>
        <taxon>Pseudomonadota</taxon>
        <taxon>Betaproteobacteria</taxon>
        <taxon>Burkholderiales</taxon>
        <taxon>Alcaligenaceae</taxon>
        <taxon>Pollutimonas</taxon>
    </lineage>
</organism>
<gene>
    <name evidence="2" type="ORF">CKA81_03320</name>
</gene>
<dbReference type="AlphaFoldDB" id="A0A410G9I6"/>
<dbReference type="OrthoDB" id="5512987at2"/>
<sequence>MNKSQIPAAQKEVLSLLLDDHKKAKKLFKEFEAEKDDAAKEKIAQEVCTELTVHAAIEEEIFYPFLRDQKPELFGDLLNEALVEHASAKDLIAQIQAASMEDELYEAKVTVLGEYIAHHVTEEEDELFPKVISQKIDLREIAAAMAERKEEMLQSALPA</sequence>